<dbReference type="Gene3D" id="3.50.50.100">
    <property type="match status" value="1"/>
</dbReference>
<evidence type="ECO:0000256" key="2">
    <source>
        <dbReference type="ARBA" id="ARBA00012637"/>
    </source>
</evidence>
<dbReference type="InterPro" id="IPR036188">
    <property type="entry name" value="FAD/NAD-bd_sf"/>
</dbReference>
<dbReference type="EMBL" id="QXHD01000004">
    <property type="protein sequence ID" value="NEZ56444.1"/>
    <property type="molecule type" value="Genomic_DNA"/>
</dbReference>
<keyword evidence="13" id="KW-1185">Reference proteome</keyword>
<name>A0A6M0RJQ1_9CYAN</name>
<dbReference type="EC" id="1.6.5.9" evidence="2"/>
<dbReference type="RefSeq" id="WP_163698456.1">
    <property type="nucleotide sequence ID" value="NZ_QXHD01000004.1"/>
</dbReference>
<evidence type="ECO:0000256" key="1">
    <source>
        <dbReference type="ARBA" id="ARBA00005272"/>
    </source>
</evidence>
<comment type="caution">
    <text evidence="12">The sequence shown here is derived from an EMBL/GenBank/DDBJ whole genome shotgun (WGS) entry which is preliminary data.</text>
</comment>
<keyword evidence="9" id="KW-0472">Membrane</keyword>
<keyword evidence="5" id="KW-0809">Transit peptide</keyword>
<keyword evidence="6" id="KW-0560">Oxidoreductase</keyword>
<dbReference type="Pfam" id="PF07992">
    <property type="entry name" value="Pyr_redox_2"/>
    <property type="match status" value="1"/>
</dbReference>
<dbReference type="PRINTS" id="PR00368">
    <property type="entry name" value="FADPNR"/>
</dbReference>
<dbReference type="PRINTS" id="PR00411">
    <property type="entry name" value="PNDRDTASEI"/>
</dbReference>
<dbReference type="PANTHER" id="PTHR43706">
    <property type="entry name" value="NADH DEHYDROGENASE"/>
    <property type="match status" value="1"/>
</dbReference>
<evidence type="ECO:0000259" key="11">
    <source>
        <dbReference type="Pfam" id="PF22366"/>
    </source>
</evidence>
<proteinExistence type="inferred from homology"/>
<feature type="domain" description="External alternative NADH-ubiquinone oxidoreductase-like C-terminal" evidence="11">
    <location>
        <begin position="375"/>
        <end position="426"/>
    </location>
</feature>
<evidence type="ECO:0000256" key="7">
    <source>
        <dbReference type="ARBA" id="ARBA00023027"/>
    </source>
</evidence>
<dbReference type="InterPro" id="IPR054585">
    <property type="entry name" value="NDH2-like_C"/>
</dbReference>
<evidence type="ECO:0000313" key="12">
    <source>
        <dbReference type="EMBL" id="NEZ56444.1"/>
    </source>
</evidence>
<keyword evidence="7" id="KW-0520">NAD</keyword>
<protein>
    <recommendedName>
        <fullName evidence="2">NADH:ubiquinone reductase (non-electrogenic)</fullName>
        <ecNumber evidence="2">1.6.5.9</ecNumber>
    </recommendedName>
</protein>
<dbReference type="AlphaFoldDB" id="A0A6M0RJQ1"/>
<accession>A0A6M0RJQ1</accession>
<dbReference type="Proteomes" id="UP000481033">
    <property type="component" value="Unassembled WGS sequence"/>
</dbReference>
<dbReference type="Pfam" id="PF22366">
    <property type="entry name" value="NDH2_C"/>
    <property type="match status" value="1"/>
</dbReference>
<dbReference type="InterPro" id="IPR023753">
    <property type="entry name" value="FAD/NAD-binding_dom"/>
</dbReference>
<dbReference type="SUPFAM" id="SSF51905">
    <property type="entry name" value="FAD/NAD(P)-binding domain"/>
    <property type="match status" value="1"/>
</dbReference>
<gene>
    <name evidence="12" type="ORF">DXZ20_12320</name>
</gene>
<feature type="transmembrane region" description="Helical" evidence="9">
    <location>
        <begin position="392"/>
        <end position="413"/>
    </location>
</feature>
<keyword evidence="9" id="KW-1133">Transmembrane helix</keyword>
<comment type="catalytic activity">
    <reaction evidence="8">
        <text>a quinone + NADH + H(+) = a quinol + NAD(+)</text>
        <dbReference type="Rhea" id="RHEA:46160"/>
        <dbReference type="ChEBI" id="CHEBI:15378"/>
        <dbReference type="ChEBI" id="CHEBI:24646"/>
        <dbReference type="ChEBI" id="CHEBI:57540"/>
        <dbReference type="ChEBI" id="CHEBI:57945"/>
        <dbReference type="ChEBI" id="CHEBI:132124"/>
        <dbReference type="EC" id="1.6.5.9"/>
    </reaction>
</comment>
<organism evidence="12 13">
    <name type="scientific">Adonisia turfae CCMR0081</name>
    <dbReference type="NCBI Taxonomy" id="2292702"/>
    <lineage>
        <taxon>Bacteria</taxon>
        <taxon>Bacillati</taxon>
        <taxon>Cyanobacteriota</taxon>
        <taxon>Adonisia</taxon>
        <taxon>Adonisia turfae</taxon>
    </lineage>
</organism>
<evidence type="ECO:0000256" key="8">
    <source>
        <dbReference type="ARBA" id="ARBA00047599"/>
    </source>
</evidence>
<evidence type="ECO:0000256" key="3">
    <source>
        <dbReference type="ARBA" id="ARBA00022630"/>
    </source>
</evidence>
<feature type="domain" description="FAD/NAD(P)-binding" evidence="10">
    <location>
        <begin position="24"/>
        <end position="351"/>
    </location>
</feature>
<keyword evidence="3" id="KW-0285">Flavoprotein</keyword>
<sequence>MTAALSGQAPIAQKTTAQQKSLHHVVIVGGGFAGLYAAKSLGKAPVRVTLIDKRNFHLFQPLLYQVATGGLSAGDISSPLRSILSRQKNVKVLMGEVVDVDPDAQKVSLKRNEVIDYDSLILATGSSHHYFGNDHWSDVAPGMKTIEDALEVRRRIFLAFEAAEKESDPERRKALLTFLVVGAGPTGVELAGALAELAYETIKDDFTDIDPQETKIILLEGMDRVLPPYPADLSVAAKASLEKLGVEVRTQSLVTNIDGDTVSIKHDGNVTDMQACTVLWAAGIKASPLGKTIAEKTGAETDRIGRVIVDSDLSVPNYPNLYIGGDLAHFAYQGNEGKPLPGTAAVAMDMGSYLANAIKTKLAKKPVPAFNYKNKGSLAVIGRNEAVADLNFMKLSGFPAWFIWIFVHIYFLIEFDNKLLVLLQWGWNYFTYQRGARLITGDDSIPALSETVMNEMETEIVTVGDGEKKMVKA</sequence>
<dbReference type="PANTHER" id="PTHR43706:SF47">
    <property type="entry name" value="EXTERNAL NADH-UBIQUINONE OXIDOREDUCTASE 1, MITOCHONDRIAL-RELATED"/>
    <property type="match status" value="1"/>
</dbReference>
<evidence type="ECO:0000256" key="9">
    <source>
        <dbReference type="SAM" id="Phobius"/>
    </source>
</evidence>
<dbReference type="GO" id="GO:0050136">
    <property type="term" value="F:NADH dehydrogenase (quinone) (non-electrogenic) activity"/>
    <property type="evidence" value="ECO:0007669"/>
    <property type="project" value="UniProtKB-EC"/>
</dbReference>
<evidence type="ECO:0000313" key="13">
    <source>
        <dbReference type="Proteomes" id="UP000481033"/>
    </source>
</evidence>
<dbReference type="InterPro" id="IPR045024">
    <property type="entry name" value="NDH-2"/>
</dbReference>
<comment type="similarity">
    <text evidence="1">Belongs to the NADH dehydrogenase family.</text>
</comment>
<evidence type="ECO:0000256" key="4">
    <source>
        <dbReference type="ARBA" id="ARBA00022827"/>
    </source>
</evidence>
<evidence type="ECO:0000256" key="5">
    <source>
        <dbReference type="ARBA" id="ARBA00022946"/>
    </source>
</evidence>
<evidence type="ECO:0000256" key="6">
    <source>
        <dbReference type="ARBA" id="ARBA00023002"/>
    </source>
</evidence>
<keyword evidence="4" id="KW-0274">FAD</keyword>
<keyword evidence="9" id="KW-0812">Transmembrane</keyword>
<evidence type="ECO:0000259" key="10">
    <source>
        <dbReference type="Pfam" id="PF07992"/>
    </source>
</evidence>
<reference evidence="12 13" key="1">
    <citation type="journal article" date="2020" name="Microb. Ecol.">
        <title>Ecogenomics of the Marine Benthic Filamentous Cyanobacterium Adonisia.</title>
        <authorList>
            <person name="Walter J.M."/>
            <person name="Coutinho F.H."/>
            <person name="Leomil L."/>
            <person name="Hargreaves P.I."/>
            <person name="Campeao M.E."/>
            <person name="Vieira V.V."/>
            <person name="Silva B.S."/>
            <person name="Fistarol G.O."/>
            <person name="Salomon P.S."/>
            <person name="Sawabe T."/>
            <person name="Mino S."/>
            <person name="Hosokawa M."/>
            <person name="Miyashita H."/>
            <person name="Maruyama F."/>
            <person name="van Verk M.C."/>
            <person name="Dutilh B.E."/>
            <person name="Thompson C.C."/>
            <person name="Thompson F.L."/>
        </authorList>
    </citation>
    <scope>NUCLEOTIDE SEQUENCE [LARGE SCALE GENOMIC DNA]</scope>
    <source>
        <strain evidence="12 13">CCMR0081</strain>
    </source>
</reference>